<evidence type="ECO:0000313" key="3">
    <source>
        <dbReference type="Proteomes" id="UP000076761"/>
    </source>
</evidence>
<dbReference type="EMBL" id="KV425569">
    <property type="protein sequence ID" value="KZT25985.1"/>
    <property type="molecule type" value="Genomic_DNA"/>
</dbReference>
<protein>
    <submittedName>
        <fullName evidence="2">Uncharacterized protein</fullName>
    </submittedName>
</protein>
<name>A0A165T1A5_9AGAM</name>
<gene>
    <name evidence="2" type="ORF">NEOLEDRAFT_1133059</name>
</gene>
<sequence>MVSDASQGLAVGTAGAELEYPEQRHAGAIGYGPEFQKGVGVDEKIGGLKDQLKGKITRDPELVEYGRERRTGELKRKEQEEDEPRFGRERDTGSVHGVHQHWTDRSKTKTQNQAEYAAGPHPTQPPDEAQSVTATYQNTNSVRNVASSNEGAIQQAAFTAPEGSKEFEFRAHKGSDQAMKYIG</sequence>
<evidence type="ECO:0000256" key="1">
    <source>
        <dbReference type="SAM" id="MobiDB-lite"/>
    </source>
</evidence>
<feature type="region of interest" description="Disordered" evidence="1">
    <location>
        <begin position="52"/>
        <end position="183"/>
    </location>
</feature>
<organism evidence="2 3">
    <name type="scientific">Neolentinus lepideus HHB14362 ss-1</name>
    <dbReference type="NCBI Taxonomy" id="1314782"/>
    <lineage>
        <taxon>Eukaryota</taxon>
        <taxon>Fungi</taxon>
        <taxon>Dikarya</taxon>
        <taxon>Basidiomycota</taxon>
        <taxon>Agaricomycotina</taxon>
        <taxon>Agaricomycetes</taxon>
        <taxon>Gloeophyllales</taxon>
        <taxon>Gloeophyllaceae</taxon>
        <taxon>Neolentinus</taxon>
    </lineage>
</organism>
<dbReference type="AlphaFoldDB" id="A0A165T1A5"/>
<feature type="compositionally biased region" description="Polar residues" evidence="1">
    <location>
        <begin position="130"/>
        <end position="152"/>
    </location>
</feature>
<feature type="compositionally biased region" description="Basic and acidic residues" evidence="1">
    <location>
        <begin position="163"/>
        <end position="175"/>
    </location>
</feature>
<dbReference type="InParanoid" id="A0A165T1A5"/>
<evidence type="ECO:0000313" key="2">
    <source>
        <dbReference type="EMBL" id="KZT25985.1"/>
    </source>
</evidence>
<dbReference type="OrthoDB" id="2500073at2759"/>
<dbReference type="STRING" id="1314782.A0A165T1A5"/>
<accession>A0A165T1A5</accession>
<proteinExistence type="predicted"/>
<feature type="compositionally biased region" description="Basic and acidic residues" evidence="1">
    <location>
        <begin position="52"/>
        <end position="93"/>
    </location>
</feature>
<reference evidence="2 3" key="1">
    <citation type="journal article" date="2016" name="Mol. Biol. Evol.">
        <title>Comparative Genomics of Early-Diverging Mushroom-Forming Fungi Provides Insights into the Origins of Lignocellulose Decay Capabilities.</title>
        <authorList>
            <person name="Nagy L.G."/>
            <person name="Riley R."/>
            <person name="Tritt A."/>
            <person name="Adam C."/>
            <person name="Daum C."/>
            <person name="Floudas D."/>
            <person name="Sun H."/>
            <person name="Yadav J.S."/>
            <person name="Pangilinan J."/>
            <person name="Larsson K.H."/>
            <person name="Matsuura K."/>
            <person name="Barry K."/>
            <person name="Labutti K."/>
            <person name="Kuo R."/>
            <person name="Ohm R.A."/>
            <person name="Bhattacharya S.S."/>
            <person name="Shirouzu T."/>
            <person name="Yoshinaga Y."/>
            <person name="Martin F.M."/>
            <person name="Grigoriev I.V."/>
            <person name="Hibbett D.S."/>
        </authorList>
    </citation>
    <scope>NUCLEOTIDE SEQUENCE [LARGE SCALE GENOMIC DNA]</scope>
    <source>
        <strain evidence="2 3">HHB14362 ss-1</strain>
    </source>
</reference>
<keyword evidence="3" id="KW-1185">Reference proteome</keyword>
<dbReference type="Proteomes" id="UP000076761">
    <property type="component" value="Unassembled WGS sequence"/>
</dbReference>